<evidence type="ECO:0000256" key="5">
    <source>
        <dbReference type="ARBA" id="ARBA00022989"/>
    </source>
</evidence>
<dbReference type="GO" id="GO:0005886">
    <property type="term" value="C:plasma membrane"/>
    <property type="evidence" value="ECO:0007669"/>
    <property type="project" value="InterPro"/>
</dbReference>
<dbReference type="InterPro" id="IPR002126">
    <property type="entry name" value="Cadherin-like_dom"/>
</dbReference>
<keyword evidence="4 8" id="KW-0106">Calcium</keyword>
<dbReference type="PANTHER" id="PTHR24028:SF146">
    <property type="entry name" value="CADHERIN 96CB, ISOFORM D-RELATED"/>
    <property type="match status" value="1"/>
</dbReference>
<evidence type="ECO:0000256" key="4">
    <source>
        <dbReference type="ARBA" id="ARBA00022837"/>
    </source>
</evidence>
<dbReference type="PROSITE" id="PS00232">
    <property type="entry name" value="CADHERIN_1"/>
    <property type="match status" value="2"/>
</dbReference>
<dbReference type="Pfam" id="PF00028">
    <property type="entry name" value="Cadherin"/>
    <property type="match status" value="2"/>
</dbReference>
<evidence type="ECO:0000259" key="10">
    <source>
        <dbReference type="PROSITE" id="PS50268"/>
    </source>
</evidence>
<evidence type="ECO:0000256" key="2">
    <source>
        <dbReference type="ARBA" id="ARBA00022692"/>
    </source>
</evidence>
<dbReference type="GO" id="GO:0005509">
    <property type="term" value="F:calcium ion binding"/>
    <property type="evidence" value="ECO:0007669"/>
    <property type="project" value="UniProtKB-UniRule"/>
</dbReference>
<feature type="domain" description="Cadherin" evidence="10">
    <location>
        <begin position="352"/>
        <end position="463"/>
    </location>
</feature>
<dbReference type="FunFam" id="2.60.40.60:FF:000020">
    <property type="entry name" value="Dachsous cadherin-related 1b"/>
    <property type="match status" value="1"/>
</dbReference>
<dbReference type="OrthoDB" id="6252479at2759"/>
<sequence length="770" mass="87096">MALCAYRYSLLIVPELLVFCTTLLVESENITRLLNYTVSEDSPIPTIMGNLVVDLNLTDWMFGQDSNFYSRIQNQSTARATTTQLSIDRIANAGKHTSTNEILSPENTGLRLFPSNQWGSQYFTIRHRSLNVQQLVMYKRIDRDTNCLSQDASNVSSGGCICLTGQCTKNHRAPHCEFILTVAFYPMQMGMDLFLIRIMVQDVNDNPPVFQTYSTEYKLVFKETDPPGTFQRIPIATDVDMCSNGQVHYDLQRLPIAEQQTSPWELFKLRLADPSTLELILNGPLDRERVDHYRLYVLAYDTPIMGVKHTTTLVITVEVEDANDCYPIFLPEHSIPASEPTCVPPGVTHDLALQTRFVSLPEDIPQDYILLTVKAVDADAGVNGNITYSLSKRVHPWTQKSFAIDIHTGELRTKRQLDRERTPVHNGLHQIIVLAQDQGIPARSSSLLVLVRLLDVNDNSPRIRLVDEKFPVNINQSWIDDLSAQSKKMWSTVTYQLSEHVQTEKARTMDLIGTQEVGKIVTSITVNDPDLNENGTVICVLENQMILPQNRHKLASDVPFKLQLLVYGDAENAAQCSSHQCQSKTRLDSADVPFRTGSWNAMEEKAYAVEVSMKLIPGNLSDILLRIQCHDQGPMPLFSERTLHLRLLDEADIRPYFEHILLLSSALDSRCDGKYLNLTAKSRPNNGYRQANILNKGPQRTVCLTLSITAQPNEPLLQVVARPRKPDYQTNRVHYRLMNKTNAGTALYLAELAEFPLKSFTRRKMQKLGH</sequence>
<feature type="domain" description="Cadherin" evidence="10">
    <location>
        <begin position="213"/>
        <end position="329"/>
    </location>
</feature>
<dbReference type="SMART" id="SM00112">
    <property type="entry name" value="CA"/>
    <property type="match status" value="2"/>
</dbReference>
<evidence type="ECO:0000256" key="3">
    <source>
        <dbReference type="ARBA" id="ARBA00022737"/>
    </source>
</evidence>
<reference evidence="11 12" key="1">
    <citation type="submission" date="2019-07" db="EMBL/GenBank/DDBJ databases">
        <title>Annotation for the trematode Paragonimus westermani.</title>
        <authorList>
            <person name="Choi Y.-J."/>
        </authorList>
    </citation>
    <scope>NUCLEOTIDE SEQUENCE [LARGE SCALE GENOMIC DNA]</scope>
    <source>
        <strain evidence="11">180907_Pwestermani</strain>
    </source>
</reference>
<accession>A0A8T0DC72</accession>
<dbReference type="InterPro" id="IPR015919">
    <property type="entry name" value="Cadherin-like_sf"/>
</dbReference>
<dbReference type="PROSITE" id="PS50268">
    <property type="entry name" value="CADHERIN_2"/>
    <property type="match status" value="2"/>
</dbReference>
<dbReference type="CDD" id="cd11304">
    <property type="entry name" value="Cadherin_repeat"/>
    <property type="match status" value="2"/>
</dbReference>
<feature type="chain" id="PRO_5035787875" description="Cadherin domain-containing protein" evidence="9">
    <location>
        <begin position="28"/>
        <end position="770"/>
    </location>
</feature>
<evidence type="ECO:0000256" key="6">
    <source>
        <dbReference type="ARBA" id="ARBA00023136"/>
    </source>
</evidence>
<proteinExistence type="predicted"/>
<evidence type="ECO:0000256" key="9">
    <source>
        <dbReference type="SAM" id="SignalP"/>
    </source>
</evidence>
<dbReference type="SUPFAM" id="SSF49313">
    <property type="entry name" value="Cadherin-like"/>
    <property type="match status" value="2"/>
</dbReference>
<keyword evidence="9" id="KW-0732">Signal</keyword>
<dbReference type="PRINTS" id="PR00205">
    <property type="entry name" value="CADHERIN"/>
</dbReference>
<dbReference type="GO" id="GO:0007156">
    <property type="term" value="P:homophilic cell adhesion via plasma membrane adhesion molecules"/>
    <property type="evidence" value="ECO:0007669"/>
    <property type="project" value="InterPro"/>
</dbReference>
<dbReference type="Gene3D" id="2.60.40.60">
    <property type="entry name" value="Cadherins"/>
    <property type="match status" value="4"/>
</dbReference>
<dbReference type="InterPro" id="IPR050174">
    <property type="entry name" value="Protocadherin/Cadherin-CA"/>
</dbReference>
<keyword evidence="6" id="KW-0472">Membrane</keyword>
<evidence type="ECO:0000256" key="7">
    <source>
        <dbReference type="ARBA" id="ARBA00023180"/>
    </source>
</evidence>
<feature type="signal peptide" evidence="9">
    <location>
        <begin position="1"/>
        <end position="27"/>
    </location>
</feature>
<keyword evidence="3" id="KW-0677">Repeat</keyword>
<gene>
    <name evidence="11" type="ORF">P879_01574</name>
</gene>
<evidence type="ECO:0000313" key="11">
    <source>
        <dbReference type="EMBL" id="KAF8564418.1"/>
    </source>
</evidence>
<dbReference type="Proteomes" id="UP000699462">
    <property type="component" value="Unassembled WGS sequence"/>
</dbReference>
<name>A0A8T0DC72_9TREM</name>
<dbReference type="InterPro" id="IPR020894">
    <property type="entry name" value="Cadherin_CS"/>
</dbReference>
<protein>
    <recommendedName>
        <fullName evidence="10">Cadherin domain-containing protein</fullName>
    </recommendedName>
</protein>
<comment type="caution">
    <text evidence="11">The sequence shown here is derived from an EMBL/GenBank/DDBJ whole genome shotgun (WGS) entry which is preliminary data.</text>
</comment>
<evidence type="ECO:0000256" key="8">
    <source>
        <dbReference type="PROSITE-ProRule" id="PRU00043"/>
    </source>
</evidence>
<dbReference type="EMBL" id="JTDF01008750">
    <property type="protein sequence ID" value="KAF8564418.1"/>
    <property type="molecule type" value="Genomic_DNA"/>
</dbReference>
<comment type="subcellular location">
    <subcellularLocation>
        <location evidence="1">Membrane</location>
        <topology evidence="1">Single-pass membrane protein</topology>
    </subcellularLocation>
</comment>
<keyword evidence="5" id="KW-1133">Transmembrane helix</keyword>
<keyword evidence="12" id="KW-1185">Reference proteome</keyword>
<organism evidence="11 12">
    <name type="scientific">Paragonimus westermani</name>
    <dbReference type="NCBI Taxonomy" id="34504"/>
    <lineage>
        <taxon>Eukaryota</taxon>
        <taxon>Metazoa</taxon>
        <taxon>Spiralia</taxon>
        <taxon>Lophotrochozoa</taxon>
        <taxon>Platyhelminthes</taxon>
        <taxon>Trematoda</taxon>
        <taxon>Digenea</taxon>
        <taxon>Plagiorchiida</taxon>
        <taxon>Troglotremata</taxon>
        <taxon>Troglotrematidae</taxon>
        <taxon>Paragonimus</taxon>
    </lineage>
</organism>
<dbReference type="AlphaFoldDB" id="A0A8T0DC72"/>
<evidence type="ECO:0000256" key="1">
    <source>
        <dbReference type="ARBA" id="ARBA00004167"/>
    </source>
</evidence>
<keyword evidence="7" id="KW-0325">Glycoprotein</keyword>
<keyword evidence="2" id="KW-0812">Transmembrane</keyword>
<evidence type="ECO:0000313" key="12">
    <source>
        <dbReference type="Proteomes" id="UP000699462"/>
    </source>
</evidence>
<dbReference type="PANTHER" id="PTHR24028">
    <property type="entry name" value="CADHERIN-87A"/>
    <property type="match status" value="1"/>
</dbReference>